<name>A0A7R6PWU8_9GAMM</name>
<keyword evidence="2" id="KW-0805">Transcription regulation</keyword>
<evidence type="ECO:0000313" key="7">
    <source>
        <dbReference type="Proteomes" id="UP000595332"/>
    </source>
</evidence>
<dbReference type="CDD" id="cd05466">
    <property type="entry name" value="PBP2_LTTR_substrate"/>
    <property type="match status" value="1"/>
</dbReference>
<organism evidence="6 7">
    <name type="scientific">Neptunomonas japonica JAMM 1380</name>
    <dbReference type="NCBI Taxonomy" id="1441457"/>
    <lineage>
        <taxon>Bacteria</taxon>
        <taxon>Pseudomonadati</taxon>
        <taxon>Pseudomonadota</taxon>
        <taxon>Gammaproteobacteria</taxon>
        <taxon>Oceanospirillales</taxon>
        <taxon>Oceanospirillaceae</taxon>
        <taxon>Neptunomonas</taxon>
    </lineage>
</organism>
<dbReference type="AlphaFoldDB" id="A0A7R6PWU8"/>
<dbReference type="Pfam" id="PF03466">
    <property type="entry name" value="LysR_substrate"/>
    <property type="match status" value="1"/>
</dbReference>
<dbReference type="InterPro" id="IPR005119">
    <property type="entry name" value="LysR_subst-bd"/>
</dbReference>
<evidence type="ECO:0000256" key="1">
    <source>
        <dbReference type="ARBA" id="ARBA00009437"/>
    </source>
</evidence>
<protein>
    <submittedName>
        <fullName evidence="6">LysR family transcriptional regulator</fullName>
    </submittedName>
</protein>
<keyword evidence="4" id="KW-0804">Transcription</keyword>
<feature type="domain" description="HTH lysR-type" evidence="5">
    <location>
        <begin position="1"/>
        <end position="58"/>
    </location>
</feature>
<dbReference type="Pfam" id="PF00126">
    <property type="entry name" value="HTH_1"/>
    <property type="match status" value="1"/>
</dbReference>
<evidence type="ECO:0000256" key="3">
    <source>
        <dbReference type="ARBA" id="ARBA00023125"/>
    </source>
</evidence>
<gene>
    <name evidence="6" type="ORF">NEJAP_3064</name>
</gene>
<dbReference type="GO" id="GO:0005829">
    <property type="term" value="C:cytosol"/>
    <property type="evidence" value="ECO:0007669"/>
    <property type="project" value="TreeGrafter"/>
</dbReference>
<dbReference type="PROSITE" id="PS50931">
    <property type="entry name" value="HTH_LYSR"/>
    <property type="match status" value="1"/>
</dbReference>
<reference evidence="6 7" key="1">
    <citation type="journal article" date="2008" name="Int. J. Syst. Evol. Microbiol.">
        <title>Neptunomonas japonica sp. nov., an Osedax japonicus symbiont-like bacterium isolated from sediment adjacent to sperm whale carcasses off Kagoshima, Japan.</title>
        <authorList>
            <person name="Miyazaki M."/>
            <person name="Nogi Y."/>
            <person name="Fujiwara Y."/>
            <person name="Kawato M."/>
            <person name="Kubokawa K."/>
            <person name="Horikoshi K."/>
        </authorList>
    </citation>
    <scope>NUCLEOTIDE SEQUENCE [LARGE SCALE GENOMIC DNA]</scope>
    <source>
        <strain evidence="6 7">JAMM 1380</strain>
    </source>
</reference>
<comment type="similarity">
    <text evidence="1">Belongs to the LysR transcriptional regulatory family.</text>
</comment>
<dbReference type="InterPro" id="IPR050950">
    <property type="entry name" value="HTH-type_LysR_regulators"/>
</dbReference>
<dbReference type="SUPFAM" id="SSF53850">
    <property type="entry name" value="Periplasmic binding protein-like II"/>
    <property type="match status" value="1"/>
</dbReference>
<dbReference type="SUPFAM" id="SSF46785">
    <property type="entry name" value="Winged helix' DNA-binding domain"/>
    <property type="match status" value="1"/>
</dbReference>
<dbReference type="PANTHER" id="PTHR30419:SF24">
    <property type="entry name" value="HTH-TYPE TRANSCRIPTIONAL REGULATOR CZCR"/>
    <property type="match status" value="1"/>
</dbReference>
<evidence type="ECO:0000313" key="6">
    <source>
        <dbReference type="EMBL" id="BBB31003.1"/>
    </source>
</evidence>
<keyword evidence="3" id="KW-0238">DNA-binding</keyword>
<evidence type="ECO:0000259" key="5">
    <source>
        <dbReference type="PROSITE" id="PS50931"/>
    </source>
</evidence>
<sequence length="300" mass="33295">MTNNQLEAFVMVADYRGFTAAALHLGISQSAVSHAIRSLEKELGVQLFIRLKADAELTEVGARLLLRAREMMGLYETIRQEAADAQGLKTGTLRIGSFGPSSSLRLLPALLHEYRRQYPMIEVHIDEGPDQDVKQWILDRRIDIGFVVLPEERFETYELVKDQMVALLPPKHLLARQVSIRLGELCSDPFIMTEAGSAEIVTSLFHAKNLLPNVHFRSAQVMSTLALVGRGEGVTILAELALPEGEQLKAEQAYLVKPLSPPAFRHVGLAIHSKKRASPAALAFIQVAKKMDLSKLQSQR</sequence>
<dbReference type="GO" id="GO:0003700">
    <property type="term" value="F:DNA-binding transcription factor activity"/>
    <property type="evidence" value="ECO:0007669"/>
    <property type="project" value="InterPro"/>
</dbReference>
<dbReference type="GO" id="GO:0003677">
    <property type="term" value="F:DNA binding"/>
    <property type="evidence" value="ECO:0007669"/>
    <property type="project" value="UniProtKB-KW"/>
</dbReference>
<dbReference type="InterPro" id="IPR036390">
    <property type="entry name" value="WH_DNA-bd_sf"/>
</dbReference>
<dbReference type="PANTHER" id="PTHR30419">
    <property type="entry name" value="HTH-TYPE TRANSCRIPTIONAL REGULATOR YBHD"/>
    <property type="match status" value="1"/>
</dbReference>
<dbReference type="Proteomes" id="UP000595332">
    <property type="component" value="Chromosome"/>
</dbReference>
<dbReference type="InterPro" id="IPR036388">
    <property type="entry name" value="WH-like_DNA-bd_sf"/>
</dbReference>
<proteinExistence type="inferred from homology"/>
<dbReference type="RefSeq" id="WP_201348138.1">
    <property type="nucleotide sequence ID" value="NZ_AP014546.1"/>
</dbReference>
<dbReference type="FunFam" id="1.10.10.10:FF:000001">
    <property type="entry name" value="LysR family transcriptional regulator"/>
    <property type="match status" value="1"/>
</dbReference>
<dbReference type="InterPro" id="IPR000847">
    <property type="entry name" value="LysR_HTH_N"/>
</dbReference>
<keyword evidence="7" id="KW-1185">Reference proteome</keyword>
<evidence type="ECO:0000256" key="4">
    <source>
        <dbReference type="ARBA" id="ARBA00023163"/>
    </source>
</evidence>
<dbReference type="EMBL" id="AP014546">
    <property type="protein sequence ID" value="BBB31003.1"/>
    <property type="molecule type" value="Genomic_DNA"/>
</dbReference>
<dbReference type="PRINTS" id="PR00039">
    <property type="entry name" value="HTHLYSR"/>
</dbReference>
<dbReference type="Gene3D" id="1.10.10.10">
    <property type="entry name" value="Winged helix-like DNA-binding domain superfamily/Winged helix DNA-binding domain"/>
    <property type="match status" value="1"/>
</dbReference>
<evidence type="ECO:0000256" key="2">
    <source>
        <dbReference type="ARBA" id="ARBA00023015"/>
    </source>
</evidence>
<dbReference type="KEGG" id="njp:NEJAP_3064"/>
<accession>A0A7R6PWU8</accession>
<dbReference type="Gene3D" id="3.40.190.290">
    <property type="match status" value="1"/>
</dbReference>